<keyword evidence="1" id="KW-0812">Transmembrane</keyword>
<organism evidence="2 3">
    <name type="scientific">Agrocybe pediades</name>
    <dbReference type="NCBI Taxonomy" id="84607"/>
    <lineage>
        <taxon>Eukaryota</taxon>
        <taxon>Fungi</taxon>
        <taxon>Dikarya</taxon>
        <taxon>Basidiomycota</taxon>
        <taxon>Agaricomycotina</taxon>
        <taxon>Agaricomycetes</taxon>
        <taxon>Agaricomycetidae</taxon>
        <taxon>Agaricales</taxon>
        <taxon>Agaricineae</taxon>
        <taxon>Strophariaceae</taxon>
        <taxon>Agrocybe</taxon>
    </lineage>
</organism>
<dbReference type="EMBL" id="JAACJL010000002">
    <property type="protein sequence ID" value="KAF4622121.1"/>
    <property type="molecule type" value="Genomic_DNA"/>
</dbReference>
<comment type="caution">
    <text evidence="2">The sequence shown here is derived from an EMBL/GenBank/DDBJ whole genome shotgun (WGS) entry which is preliminary data.</text>
</comment>
<protein>
    <submittedName>
        <fullName evidence="2">Uncharacterized protein</fullName>
    </submittedName>
</protein>
<feature type="transmembrane region" description="Helical" evidence="1">
    <location>
        <begin position="6"/>
        <end position="23"/>
    </location>
</feature>
<dbReference type="Proteomes" id="UP000521872">
    <property type="component" value="Unassembled WGS sequence"/>
</dbReference>
<name>A0A8H4VTF4_9AGAR</name>
<keyword evidence="1" id="KW-1133">Transmembrane helix</keyword>
<feature type="transmembrane region" description="Helical" evidence="1">
    <location>
        <begin position="30"/>
        <end position="50"/>
    </location>
</feature>
<evidence type="ECO:0000313" key="2">
    <source>
        <dbReference type="EMBL" id="KAF4622121.1"/>
    </source>
</evidence>
<sequence>MKSVAVMLTTCVAEIIITLRVYAVCHQLKIVLVVGGTIMAAQWALVIYVVSQTWRLGVQFQNPFISLLDAISTIPESTKNQTFHFCMNTKLVAFPEYLVADAAASLVFEALAFITIMGVGVHLRRADGLYPVMRTIQRDGAMYFFALFSGNLTWLVLVLCAPGLLKLIQLEPTIIISSVMINKITINLKRSGQKNAEWSMQTFGQPQLDIRFEQNPSEDSFIESTVSLASGGGTEHRDMMQVM</sequence>
<dbReference type="AlphaFoldDB" id="A0A8H4VTF4"/>
<evidence type="ECO:0000313" key="3">
    <source>
        <dbReference type="Proteomes" id="UP000521872"/>
    </source>
</evidence>
<evidence type="ECO:0000256" key="1">
    <source>
        <dbReference type="SAM" id="Phobius"/>
    </source>
</evidence>
<keyword evidence="3" id="KW-1185">Reference proteome</keyword>
<accession>A0A8H4VTF4</accession>
<feature type="transmembrane region" description="Helical" evidence="1">
    <location>
        <begin position="97"/>
        <end position="121"/>
    </location>
</feature>
<reference evidence="2 3" key="1">
    <citation type="submission" date="2019-12" db="EMBL/GenBank/DDBJ databases">
        <authorList>
            <person name="Floudas D."/>
            <person name="Bentzer J."/>
            <person name="Ahren D."/>
            <person name="Johansson T."/>
            <person name="Persson P."/>
            <person name="Tunlid A."/>
        </authorList>
    </citation>
    <scope>NUCLEOTIDE SEQUENCE [LARGE SCALE GENOMIC DNA]</scope>
    <source>
        <strain evidence="2 3">CBS 102.39</strain>
    </source>
</reference>
<gene>
    <name evidence="2" type="ORF">D9613_009467</name>
</gene>
<proteinExistence type="predicted"/>
<keyword evidence="1" id="KW-0472">Membrane</keyword>
<feature type="transmembrane region" description="Helical" evidence="1">
    <location>
        <begin position="142"/>
        <end position="165"/>
    </location>
</feature>